<protein>
    <submittedName>
        <fullName evidence="5">GNAT family N-acetyltransferase</fullName>
    </submittedName>
</protein>
<feature type="region of interest" description="Disordered" evidence="3">
    <location>
        <begin position="133"/>
        <end position="165"/>
    </location>
</feature>
<evidence type="ECO:0000313" key="5">
    <source>
        <dbReference type="EMBL" id="RDJ08803.1"/>
    </source>
</evidence>
<dbReference type="Pfam" id="PF00583">
    <property type="entry name" value="Acetyltransf_1"/>
    <property type="match status" value="1"/>
</dbReference>
<accession>A0A370KL26</accession>
<dbReference type="Gene3D" id="3.40.630.30">
    <property type="match status" value="1"/>
</dbReference>
<evidence type="ECO:0000256" key="1">
    <source>
        <dbReference type="ARBA" id="ARBA00022679"/>
    </source>
</evidence>
<dbReference type="InterPro" id="IPR000182">
    <property type="entry name" value="GNAT_dom"/>
</dbReference>
<gene>
    <name evidence="5" type="ORF">B5K06_19815</name>
</gene>
<organism evidence="5 6">
    <name type="scientific">Rhizobium grahamii</name>
    <dbReference type="NCBI Taxonomy" id="1120045"/>
    <lineage>
        <taxon>Bacteria</taxon>
        <taxon>Pseudomonadati</taxon>
        <taxon>Pseudomonadota</taxon>
        <taxon>Alphaproteobacteria</taxon>
        <taxon>Hyphomicrobiales</taxon>
        <taxon>Rhizobiaceae</taxon>
        <taxon>Rhizobium/Agrobacterium group</taxon>
        <taxon>Rhizobium</taxon>
    </lineage>
</organism>
<dbReference type="CDD" id="cd04301">
    <property type="entry name" value="NAT_SF"/>
    <property type="match status" value="1"/>
</dbReference>
<dbReference type="AlphaFoldDB" id="A0A370KL26"/>
<dbReference type="PROSITE" id="PS51186">
    <property type="entry name" value="GNAT"/>
    <property type="match status" value="1"/>
</dbReference>
<name>A0A370KL26_9HYPH</name>
<evidence type="ECO:0000256" key="2">
    <source>
        <dbReference type="ARBA" id="ARBA00023315"/>
    </source>
</evidence>
<dbReference type="SUPFAM" id="SSF55729">
    <property type="entry name" value="Acyl-CoA N-acyltransferases (Nat)"/>
    <property type="match status" value="1"/>
</dbReference>
<evidence type="ECO:0000259" key="4">
    <source>
        <dbReference type="PROSITE" id="PS51186"/>
    </source>
</evidence>
<dbReference type="Proteomes" id="UP000254939">
    <property type="component" value="Unassembled WGS sequence"/>
</dbReference>
<dbReference type="PANTHER" id="PTHR43420">
    <property type="entry name" value="ACETYLTRANSFERASE"/>
    <property type="match status" value="1"/>
</dbReference>
<feature type="domain" description="N-acetyltransferase" evidence="4">
    <location>
        <begin position="22"/>
        <end position="153"/>
    </location>
</feature>
<dbReference type="GO" id="GO:0016747">
    <property type="term" value="F:acyltransferase activity, transferring groups other than amino-acyl groups"/>
    <property type="evidence" value="ECO:0007669"/>
    <property type="project" value="InterPro"/>
</dbReference>
<comment type="caution">
    <text evidence="5">The sequence shown here is derived from an EMBL/GenBank/DDBJ whole genome shotgun (WGS) entry which is preliminary data.</text>
</comment>
<dbReference type="InterPro" id="IPR016181">
    <property type="entry name" value="Acyl_CoA_acyltransferase"/>
</dbReference>
<dbReference type="RefSeq" id="WP_114714407.1">
    <property type="nucleotide sequence ID" value="NZ_KZ857261.1"/>
</dbReference>
<feature type="compositionally biased region" description="Basic and acidic residues" evidence="3">
    <location>
        <begin position="133"/>
        <end position="148"/>
    </location>
</feature>
<sequence length="165" mass="19362">MRRGMQQPDIIRLEAKHMRDAAMLRRLALWERLPWLSDVHTPEEDEDYWRTQLLPNRTILGAVSAERLVAVIVYGGNEIDQLYVLPGFQANGIGTMLLRRAQEEMYEIELWTFQRNTNARRFYERHGFAAVKETDGAGNEEREADVLYRWRRPPSLSDEENPSDT</sequence>
<evidence type="ECO:0000256" key="3">
    <source>
        <dbReference type="SAM" id="MobiDB-lite"/>
    </source>
</evidence>
<keyword evidence="2" id="KW-0012">Acyltransferase</keyword>
<dbReference type="EMBL" id="NAAC01000018">
    <property type="protein sequence ID" value="RDJ08803.1"/>
    <property type="molecule type" value="Genomic_DNA"/>
</dbReference>
<dbReference type="OrthoDB" id="9797417at2"/>
<reference evidence="5 6" key="1">
    <citation type="submission" date="2017-03" db="EMBL/GenBank/DDBJ databases">
        <title>Genome analysis of Rhizobial strains effectives or ineffectives for nitrogen fixation isolated from bean seeds.</title>
        <authorList>
            <person name="Peralta H."/>
            <person name="Aguilar-Vera A."/>
            <person name="Mora Y."/>
            <person name="Vargas-Lagunas C."/>
            <person name="Girard L."/>
            <person name="Mora J."/>
        </authorList>
    </citation>
    <scope>NUCLEOTIDE SEQUENCE [LARGE SCALE GENOMIC DNA]</scope>
    <source>
        <strain evidence="5 6">CCGM3</strain>
    </source>
</reference>
<keyword evidence="1 5" id="KW-0808">Transferase</keyword>
<dbReference type="InterPro" id="IPR050680">
    <property type="entry name" value="YpeA/RimI_acetyltransf"/>
</dbReference>
<evidence type="ECO:0000313" key="6">
    <source>
        <dbReference type="Proteomes" id="UP000254939"/>
    </source>
</evidence>
<proteinExistence type="predicted"/>